<dbReference type="AlphaFoldDB" id="A0A915BYJ1"/>
<accession>A0A915BYJ1</accession>
<dbReference type="WBParaSite" id="PgR068_g005_t02">
    <property type="protein sequence ID" value="PgR068_g005_t02"/>
    <property type="gene ID" value="PgR068_g005"/>
</dbReference>
<protein>
    <submittedName>
        <fullName evidence="2 3">Uncharacterized protein</fullName>
    </submittedName>
</protein>
<reference evidence="2 3" key="1">
    <citation type="submission" date="2022-11" db="UniProtKB">
        <authorList>
            <consortium name="WormBaseParasite"/>
        </authorList>
    </citation>
    <scope>IDENTIFICATION</scope>
</reference>
<evidence type="ECO:0000313" key="2">
    <source>
        <dbReference type="WBParaSite" id="PgR068_g005_t01"/>
    </source>
</evidence>
<organism evidence="1 2">
    <name type="scientific">Parascaris univalens</name>
    <name type="common">Nematode worm</name>
    <dbReference type="NCBI Taxonomy" id="6257"/>
    <lineage>
        <taxon>Eukaryota</taxon>
        <taxon>Metazoa</taxon>
        <taxon>Ecdysozoa</taxon>
        <taxon>Nematoda</taxon>
        <taxon>Chromadorea</taxon>
        <taxon>Rhabditida</taxon>
        <taxon>Spirurina</taxon>
        <taxon>Ascaridomorpha</taxon>
        <taxon>Ascaridoidea</taxon>
        <taxon>Ascarididae</taxon>
        <taxon>Parascaris</taxon>
    </lineage>
</organism>
<evidence type="ECO:0000313" key="3">
    <source>
        <dbReference type="WBParaSite" id="PgR068_g005_t02"/>
    </source>
</evidence>
<sequence>MQISYCRDDKLRLTWKAAKELICSCTQPSFYSDQNVEWAASGRESHEEIGDSAKFDFDCGVAPVTAT</sequence>
<name>A0A915BYJ1_PARUN</name>
<dbReference type="Proteomes" id="UP000887569">
    <property type="component" value="Unplaced"/>
</dbReference>
<proteinExistence type="predicted"/>
<keyword evidence="1" id="KW-1185">Reference proteome</keyword>
<dbReference type="WBParaSite" id="PgR068_g005_t01">
    <property type="protein sequence ID" value="PgR068_g005_t01"/>
    <property type="gene ID" value="PgR068_g005"/>
</dbReference>
<evidence type="ECO:0000313" key="1">
    <source>
        <dbReference type="Proteomes" id="UP000887569"/>
    </source>
</evidence>